<dbReference type="RefSeq" id="WP_013416231.1">
    <property type="nucleotide sequence ID" value="NC_014659.1"/>
</dbReference>
<keyword evidence="2" id="KW-0418">Kinase</keyword>
<evidence type="ECO:0000256" key="4">
    <source>
        <dbReference type="ARBA" id="ARBA00023163"/>
    </source>
</evidence>
<dbReference type="InterPro" id="IPR029016">
    <property type="entry name" value="GAF-like_dom_sf"/>
</dbReference>
<evidence type="ECO:0000256" key="3">
    <source>
        <dbReference type="ARBA" id="ARBA00023015"/>
    </source>
</evidence>
<dbReference type="InterPro" id="IPR036388">
    <property type="entry name" value="WH-like_DNA-bd_sf"/>
</dbReference>
<organism evidence="6">
    <name type="scientific">Rhodococcus hoagii (strain 103S)</name>
    <name type="common">Rhodococcus equi</name>
    <dbReference type="NCBI Taxonomy" id="685727"/>
    <lineage>
        <taxon>Bacteria</taxon>
        <taxon>Bacillati</taxon>
        <taxon>Actinomycetota</taxon>
        <taxon>Actinomycetes</taxon>
        <taxon>Mycobacteriales</taxon>
        <taxon>Nocardiaceae</taxon>
        <taxon>Prescottella</taxon>
    </lineage>
</organism>
<accession>A0A3S5Y7V4</accession>
<dbReference type="InterPro" id="IPR003018">
    <property type="entry name" value="GAF"/>
</dbReference>
<feature type="domain" description="ANTAR" evidence="5">
    <location>
        <begin position="175"/>
        <end position="236"/>
    </location>
</feature>
<dbReference type="PROSITE" id="PS50921">
    <property type="entry name" value="ANTAR"/>
    <property type="match status" value="1"/>
</dbReference>
<reference evidence="6" key="1">
    <citation type="journal article" date="2010" name="PLoS Genet.">
        <title>The genome of a pathogenic rhodococcus: cooptive virulence underpinned by key gene acquisitions.</title>
        <authorList>
            <person name="Letek M."/>
            <person name="Gonzalez P."/>
            <person name="Macarthur I."/>
            <person name="Rodriguez H."/>
            <person name="Freeman T.C."/>
            <person name="Valero-Rello A."/>
            <person name="Blanco M."/>
            <person name="Buckley T."/>
            <person name="Cherevach I."/>
            <person name="Fahey R."/>
            <person name="Hapeshi A."/>
            <person name="Holdstock J."/>
            <person name="Leadon D."/>
            <person name="Navas J."/>
            <person name="Ocampo A."/>
            <person name="Quail M.A."/>
            <person name="Sanders M."/>
            <person name="Scortti M.M."/>
            <person name="Prescott J.F."/>
            <person name="Fogarty U."/>
            <person name="Meijer W.G."/>
            <person name="Parkhill J."/>
            <person name="Bentley S.D."/>
            <person name="Vazquez-Boland J.A."/>
        </authorList>
    </citation>
    <scope>NUCLEOTIDE SEQUENCE [LARGE SCALE GENOMIC DNA]</scope>
    <source>
        <strain evidence="6 7">103S</strain>
    </source>
</reference>
<evidence type="ECO:0000256" key="2">
    <source>
        <dbReference type="ARBA" id="ARBA00022777"/>
    </source>
</evidence>
<evidence type="ECO:0000259" key="5">
    <source>
        <dbReference type="PROSITE" id="PS50921"/>
    </source>
</evidence>
<evidence type="ECO:0000313" key="6">
    <source>
        <dbReference type="EMBL" id="CBH48637.1"/>
    </source>
</evidence>
<proteinExistence type="predicted"/>
<sequence>MTDDTTDTLSERFDEITGALQDLSDVLDEYEDLATVLEHVVEGAVRIVPGADMAGVTLVSDESAKTVAATHPRVREVDQVQYAIDGGPCLTASRDGRSVVVDVDQVRSRWPALEASAADLGIKSFIALPLMLSDRIHGSFNLYSSDPRGFQSLDESLLELFTTAAVTALQQAERHRRALASIRNLQTALTSRAEIDQAIGVVMALHGLSAAEAFERLVSTSQDTNVKVRTVARQLLDKVATHG</sequence>
<dbReference type="EMBL" id="FN563149">
    <property type="protein sequence ID" value="CBH48637.1"/>
    <property type="molecule type" value="Genomic_DNA"/>
</dbReference>
<dbReference type="Proteomes" id="UP001154400">
    <property type="component" value="Chromosome"/>
</dbReference>
<dbReference type="SUPFAM" id="SSF52172">
    <property type="entry name" value="CheY-like"/>
    <property type="match status" value="1"/>
</dbReference>
<dbReference type="SMART" id="SM01012">
    <property type="entry name" value="ANTAR"/>
    <property type="match status" value="1"/>
</dbReference>
<keyword evidence="3" id="KW-0805">Transcription regulation</keyword>
<dbReference type="InterPro" id="IPR012074">
    <property type="entry name" value="GAF_ANTAR"/>
</dbReference>
<dbReference type="Pfam" id="PF13185">
    <property type="entry name" value="GAF_2"/>
    <property type="match status" value="1"/>
</dbReference>
<protein>
    <submittedName>
        <fullName evidence="6">RNA binding sensor regulator</fullName>
    </submittedName>
</protein>
<dbReference type="GO" id="GO:0016301">
    <property type="term" value="F:kinase activity"/>
    <property type="evidence" value="ECO:0007669"/>
    <property type="project" value="UniProtKB-KW"/>
</dbReference>
<keyword evidence="4" id="KW-0804">Transcription</keyword>
<dbReference type="PIRSF" id="PIRSF036625">
    <property type="entry name" value="GAF_ANTAR"/>
    <property type="match status" value="1"/>
</dbReference>
<dbReference type="KEGG" id="req:REQ_26080"/>
<keyword evidence="1" id="KW-0808">Transferase</keyword>
<dbReference type="Gene3D" id="3.30.450.40">
    <property type="match status" value="1"/>
</dbReference>
<dbReference type="SMART" id="SM00065">
    <property type="entry name" value="GAF"/>
    <property type="match status" value="1"/>
</dbReference>
<evidence type="ECO:0000313" key="7">
    <source>
        <dbReference type="Proteomes" id="UP000006892"/>
    </source>
</evidence>
<dbReference type="SUPFAM" id="SSF55781">
    <property type="entry name" value="GAF domain-like"/>
    <property type="match status" value="1"/>
</dbReference>
<dbReference type="Pfam" id="PF03861">
    <property type="entry name" value="ANTAR"/>
    <property type="match status" value="1"/>
</dbReference>
<dbReference type="AlphaFoldDB" id="A0A3S5Y7V4"/>
<dbReference type="Gene3D" id="1.10.10.10">
    <property type="entry name" value="Winged helix-like DNA-binding domain superfamily/Winged helix DNA-binding domain"/>
    <property type="match status" value="1"/>
</dbReference>
<dbReference type="GO" id="GO:0003723">
    <property type="term" value="F:RNA binding"/>
    <property type="evidence" value="ECO:0007669"/>
    <property type="project" value="InterPro"/>
</dbReference>
<evidence type="ECO:0000256" key="1">
    <source>
        <dbReference type="ARBA" id="ARBA00022679"/>
    </source>
</evidence>
<dbReference type="InterPro" id="IPR011006">
    <property type="entry name" value="CheY-like_superfamily"/>
</dbReference>
<name>A0A3S5Y7V4_RHOH1</name>
<dbReference type="InterPro" id="IPR005561">
    <property type="entry name" value="ANTAR"/>
</dbReference>
<gene>
    <name evidence="6" type="ordered locus">REQ_26080</name>
</gene>